<evidence type="ECO:0000313" key="3">
    <source>
        <dbReference type="Proteomes" id="UP000006640"/>
    </source>
</evidence>
<dbReference type="AlphaFoldDB" id="D6Y2Y9"/>
<gene>
    <name evidence="2" type="ordered locus">Tbis_0218</name>
</gene>
<dbReference type="KEGG" id="tbi:Tbis_0218"/>
<accession>D6Y2Y9</accession>
<protein>
    <recommendedName>
        <fullName evidence="1">TadE-like domain-containing protein</fullName>
    </recommendedName>
</protein>
<dbReference type="InterPro" id="IPR012495">
    <property type="entry name" value="TadE-like_dom"/>
</dbReference>
<keyword evidence="3" id="KW-1185">Reference proteome</keyword>
<dbReference type="InterPro" id="IPR049790">
    <property type="entry name" value="Rv3655c/TadE"/>
</dbReference>
<dbReference type="EMBL" id="CP001874">
    <property type="protein sequence ID" value="ADG86950.1"/>
    <property type="molecule type" value="Genomic_DNA"/>
</dbReference>
<feature type="domain" description="TadE-like" evidence="1">
    <location>
        <begin position="2"/>
        <end position="41"/>
    </location>
</feature>
<sequence>MTAEAAVLLPVLLIVLGAALWAVAIVGVQLQCVDAARAGARAAARGEVIDEVRRTVLRAVPAGARVEVIPGTETTRVEVVAVVEPFPGAVLPPVRVTAAAVSATEPGVVP</sequence>
<dbReference type="STRING" id="469371.Tbis_0218"/>
<evidence type="ECO:0000259" key="1">
    <source>
        <dbReference type="Pfam" id="PF07811"/>
    </source>
</evidence>
<proteinExistence type="predicted"/>
<reference evidence="2 3" key="1">
    <citation type="submission" date="2010-01" db="EMBL/GenBank/DDBJ databases">
        <title>The complete genome of Thermobispora bispora DSM 43833.</title>
        <authorList>
            <consortium name="US DOE Joint Genome Institute (JGI-PGF)"/>
            <person name="Lucas S."/>
            <person name="Copeland A."/>
            <person name="Lapidus A."/>
            <person name="Glavina del Rio T."/>
            <person name="Dalin E."/>
            <person name="Tice H."/>
            <person name="Bruce D."/>
            <person name="Goodwin L."/>
            <person name="Pitluck S."/>
            <person name="Kyrpides N."/>
            <person name="Mavromatis K."/>
            <person name="Ivanova N."/>
            <person name="Mikhailova N."/>
            <person name="Chertkov O."/>
            <person name="Brettin T."/>
            <person name="Detter J.C."/>
            <person name="Han C."/>
            <person name="Larimer F."/>
            <person name="Land M."/>
            <person name="Hauser L."/>
            <person name="Markowitz V."/>
            <person name="Cheng J.-F."/>
            <person name="Hugenholtz P."/>
            <person name="Woyke T."/>
            <person name="Wu D."/>
            <person name="Jando M."/>
            <person name="Schneider S."/>
            <person name="Klenk H.-P."/>
            <person name="Eisen J.A."/>
        </authorList>
    </citation>
    <scope>NUCLEOTIDE SEQUENCE [LARGE SCALE GENOMIC DNA]</scope>
    <source>
        <strain evidence="3">ATCC 19993 / DSM 43833 / CBS 139.67 / JCM 10125 / KCTC 9307 / NBRC 14880 / R51</strain>
    </source>
</reference>
<organism evidence="2 3">
    <name type="scientific">Thermobispora bispora (strain ATCC 19993 / DSM 43833 / CBS 139.67 / JCM 10125 / KCTC 9307 / NBRC 14880 / R51)</name>
    <dbReference type="NCBI Taxonomy" id="469371"/>
    <lineage>
        <taxon>Bacteria</taxon>
        <taxon>Bacillati</taxon>
        <taxon>Actinomycetota</taxon>
        <taxon>Actinomycetes</taxon>
        <taxon>Streptosporangiales</taxon>
        <taxon>Streptosporangiaceae</taxon>
        <taxon>Thermobispora</taxon>
    </lineage>
</organism>
<dbReference type="NCBIfam" id="NF041390">
    <property type="entry name" value="TadE_Rv3655c"/>
    <property type="match status" value="1"/>
</dbReference>
<evidence type="ECO:0000313" key="2">
    <source>
        <dbReference type="EMBL" id="ADG86950.1"/>
    </source>
</evidence>
<dbReference type="HOGENOM" id="CLU_116311_2_2_11"/>
<dbReference type="Pfam" id="PF07811">
    <property type="entry name" value="TadE"/>
    <property type="match status" value="1"/>
</dbReference>
<name>D6Y2Y9_THEBD</name>
<dbReference type="Proteomes" id="UP000006640">
    <property type="component" value="Chromosome"/>
</dbReference>